<dbReference type="PATRIC" id="fig|1280514.3.peg.153"/>
<evidence type="ECO:0000313" key="3">
    <source>
        <dbReference type="Proteomes" id="UP000032360"/>
    </source>
</evidence>
<sequence>MPVRNDKIQINVKSTSMDAELFSDPSWDPSIKRPGVVLIHEIFGLNEDIRRIAGEIVAEGYVVLAVDLFSNQTKAICMARIFSKMLTSSTDHFAIDQLKQALTDLAKLEYVDEARLGAVGFCLGGSLALAWSTSDNRLRAIAPFYSFNPRPKEALSRACPIVGSFPASDVTAKSGRALEATLAQYEIAHDIKIYQGAKHSFFNSPSSKNYNAQATEDSWSRLLVFFAQHLASKTNE</sequence>
<dbReference type="GO" id="GO:0008806">
    <property type="term" value="F:carboxymethylenebutenolidase activity"/>
    <property type="evidence" value="ECO:0007669"/>
    <property type="project" value="UniProtKB-EC"/>
</dbReference>
<evidence type="ECO:0000259" key="1">
    <source>
        <dbReference type="Pfam" id="PF01738"/>
    </source>
</evidence>
<dbReference type="EMBL" id="JXYS01000001">
    <property type="protein sequence ID" value="KJF19071.1"/>
    <property type="molecule type" value="Genomic_DNA"/>
</dbReference>
<reference evidence="2 3" key="1">
    <citation type="submission" date="2015-01" db="EMBL/GenBank/DDBJ databases">
        <title>Draft genome of the acidophilic iron oxidizer Acidithrix ferrooxidans strain Py-F3.</title>
        <authorList>
            <person name="Poehlein A."/>
            <person name="Eisen S."/>
            <person name="Schloemann M."/>
            <person name="Johnson B.D."/>
            <person name="Daniel R."/>
            <person name="Muehling M."/>
        </authorList>
    </citation>
    <scope>NUCLEOTIDE SEQUENCE [LARGE SCALE GENOMIC DNA]</scope>
    <source>
        <strain evidence="2 3">Py-F3</strain>
    </source>
</reference>
<feature type="domain" description="Dienelactone hydrolase" evidence="1">
    <location>
        <begin position="29"/>
        <end position="229"/>
    </location>
</feature>
<dbReference type="SUPFAM" id="SSF53474">
    <property type="entry name" value="alpha/beta-Hydrolases"/>
    <property type="match status" value="1"/>
</dbReference>
<dbReference type="InterPro" id="IPR051049">
    <property type="entry name" value="Dienelactone_hydrolase-like"/>
</dbReference>
<dbReference type="InterPro" id="IPR029058">
    <property type="entry name" value="AB_hydrolase_fold"/>
</dbReference>
<dbReference type="AlphaFoldDB" id="A0A0D8HPL9"/>
<proteinExistence type="predicted"/>
<name>A0A0D8HPL9_9ACTN</name>
<dbReference type="PANTHER" id="PTHR46623">
    <property type="entry name" value="CARBOXYMETHYLENEBUTENOLIDASE-RELATED"/>
    <property type="match status" value="1"/>
</dbReference>
<keyword evidence="3" id="KW-1185">Reference proteome</keyword>
<dbReference type="EC" id="3.1.1.45" evidence="2"/>
<dbReference type="STRING" id="1280514.AXFE_01080"/>
<keyword evidence="2" id="KW-0378">Hydrolase</keyword>
<protein>
    <submittedName>
        <fullName evidence="2">Carboxymethylenebutenolidase</fullName>
        <ecNumber evidence="2">3.1.1.45</ecNumber>
    </submittedName>
</protein>
<accession>A0A0D8HPL9</accession>
<dbReference type="Pfam" id="PF01738">
    <property type="entry name" value="DLH"/>
    <property type="match status" value="1"/>
</dbReference>
<dbReference type="Gene3D" id="3.40.50.1820">
    <property type="entry name" value="alpha/beta hydrolase"/>
    <property type="match status" value="1"/>
</dbReference>
<dbReference type="PANTHER" id="PTHR46623:SF6">
    <property type="entry name" value="ALPHA_BETA-HYDROLASES SUPERFAMILY PROTEIN"/>
    <property type="match status" value="1"/>
</dbReference>
<gene>
    <name evidence="2" type="primary">clcD1</name>
    <name evidence="2" type="ORF">AXFE_01080</name>
</gene>
<evidence type="ECO:0000313" key="2">
    <source>
        <dbReference type="EMBL" id="KJF19071.1"/>
    </source>
</evidence>
<dbReference type="InterPro" id="IPR002925">
    <property type="entry name" value="Dienelactn_hydro"/>
</dbReference>
<dbReference type="Proteomes" id="UP000032360">
    <property type="component" value="Unassembled WGS sequence"/>
</dbReference>
<comment type="caution">
    <text evidence="2">The sequence shown here is derived from an EMBL/GenBank/DDBJ whole genome shotgun (WGS) entry which is preliminary data.</text>
</comment>
<organism evidence="2 3">
    <name type="scientific">Acidithrix ferrooxidans</name>
    <dbReference type="NCBI Taxonomy" id="1280514"/>
    <lineage>
        <taxon>Bacteria</taxon>
        <taxon>Bacillati</taxon>
        <taxon>Actinomycetota</taxon>
        <taxon>Acidimicrobiia</taxon>
        <taxon>Acidimicrobiales</taxon>
        <taxon>Acidimicrobiaceae</taxon>
        <taxon>Acidithrix</taxon>
    </lineage>
</organism>